<proteinExistence type="predicted"/>
<accession>A0AAJ3KU15</accession>
<reference evidence="1 2" key="1">
    <citation type="journal article" date="2020" name="Front. Plant Sci.">
        <title>Isolation of Rhizosphere Bacteria That Improve Quality and Water Stress Tolerance in Greenhouse Ornamentals.</title>
        <authorList>
            <person name="Nordstedt N.P."/>
            <person name="Jones M.L."/>
        </authorList>
    </citation>
    <scope>NUCLEOTIDE SEQUENCE [LARGE SCALE GENOMIC DNA]</scope>
    <source>
        <strain evidence="1 2">C2F7</strain>
    </source>
</reference>
<evidence type="ECO:0000313" key="1">
    <source>
        <dbReference type="EMBL" id="NUT79846.1"/>
    </source>
</evidence>
<dbReference type="EMBL" id="JABFMS010000003">
    <property type="protein sequence ID" value="NUT79846.1"/>
    <property type="molecule type" value="Genomic_DNA"/>
</dbReference>
<evidence type="ECO:0000313" key="2">
    <source>
        <dbReference type="Proteomes" id="UP000562723"/>
    </source>
</evidence>
<organism evidence="1 2">
    <name type="scientific">Pseudomonas brassicacearum</name>
    <dbReference type="NCBI Taxonomy" id="930166"/>
    <lineage>
        <taxon>Bacteria</taxon>
        <taxon>Pseudomonadati</taxon>
        <taxon>Pseudomonadota</taxon>
        <taxon>Gammaproteobacteria</taxon>
        <taxon>Pseudomonadales</taxon>
        <taxon>Pseudomonadaceae</taxon>
        <taxon>Pseudomonas</taxon>
    </lineage>
</organism>
<sequence length="77" mass="8864">MMIVSFQGGQLSPGQRRQLEFQRNARPAFLSAVLVDQVAETLKAVEVRKEQGIKPERVWFTVRQETGTFCMAEWMGY</sequence>
<protein>
    <submittedName>
        <fullName evidence="1">Uncharacterized protein</fullName>
    </submittedName>
</protein>
<gene>
    <name evidence="1" type="ORF">HNO85_02700</name>
</gene>
<comment type="caution">
    <text evidence="1">The sequence shown here is derived from an EMBL/GenBank/DDBJ whole genome shotgun (WGS) entry which is preliminary data.</text>
</comment>
<dbReference type="Proteomes" id="UP000562723">
    <property type="component" value="Unassembled WGS sequence"/>
</dbReference>
<dbReference type="AlphaFoldDB" id="A0AAJ3KU15"/>
<name>A0AAJ3KU15_9PSED</name>